<organism evidence="2 3">
    <name type="scientific">Hypsizygus marmoreus</name>
    <name type="common">White beech mushroom</name>
    <name type="synonym">Agaricus marmoreus</name>
    <dbReference type="NCBI Taxonomy" id="39966"/>
    <lineage>
        <taxon>Eukaryota</taxon>
        <taxon>Fungi</taxon>
        <taxon>Dikarya</taxon>
        <taxon>Basidiomycota</taxon>
        <taxon>Agaricomycotina</taxon>
        <taxon>Agaricomycetes</taxon>
        <taxon>Agaricomycetidae</taxon>
        <taxon>Agaricales</taxon>
        <taxon>Tricholomatineae</taxon>
        <taxon>Lyophyllaceae</taxon>
        <taxon>Hypsizygus</taxon>
    </lineage>
</organism>
<dbReference type="InParanoid" id="A0A369KFA1"/>
<comment type="caution">
    <text evidence="2">The sequence shown here is derived from an EMBL/GenBank/DDBJ whole genome shotgun (WGS) entry which is preliminary data.</text>
</comment>
<keyword evidence="3" id="KW-1185">Reference proteome</keyword>
<evidence type="ECO:0000313" key="2">
    <source>
        <dbReference type="EMBL" id="RDB30453.1"/>
    </source>
</evidence>
<sequence>MEARIGSWGDSRSEGEIHPSSSSTTPPGQRPYNEVQRSCLAVTLYPIRSASASSAYPDPSSVKDVLCPHVNNNGKTQEMLLRRVA</sequence>
<dbReference type="Proteomes" id="UP000076154">
    <property type="component" value="Unassembled WGS sequence"/>
</dbReference>
<protein>
    <submittedName>
        <fullName evidence="2">Uncharacterized protein</fullName>
    </submittedName>
</protein>
<reference evidence="2" key="1">
    <citation type="submission" date="2018-04" db="EMBL/GenBank/DDBJ databases">
        <title>Whole genome sequencing of Hypsizygus marmoreus.</title>
        <authorList>
            <person name="Choi I.-G."/>
            <person name="Min B."/>
            <person name="Kim J.-G."/>
            <person name="Kim S."/>
            <person name="Oh Y.-L."/>
            <person name="Kong W.-S."/>
            <person name="Park H."/>
            <person name="Jeong J."/>
            <person name="Song E.-S."/>
        </authorList>
    </citation>
    <scope>NUCLEOTIDE SEQUENCE [LARGE SCALE GENOMIC DNA]</scope>
    <source>
        <strain evidence="2">51987-8</strain>
    </source>
</reference>
<proteinExistence type="predicted"/>
<evidence type="ECO:0000313" key="3">
    <source>
        <dbReference type="Proteomes" id="UP000076154"/>
    </source>
</evidence>
<evidence type="ECO:0000256" key="1">
    <source>
        <dbReference type="SAM" id="MobiDB-lite"/>
    </source>
</evidence>
<accession>A0A369KFA1</accession>
<dbReference type="AlphaFoldDB" id="A0A369KFA1"/>
<name>A0A369KFA1_HYPMA</name>
<gene>
    <name evidence="2" type="ORF">Hypma_007102</name>
</gene>
<dbReference type="EMBL" id="LUEZ02000005">
    <property type="protein sequence ID" value="RDB30453.1"/>
    <property type="molecule type" value="Genomic_DNA"/>
</dbReference>
<feature type="region of interest" description="Disordered" evidence="1">
    <location>
        <begin position="1"/>
        <end position="35"/>
    </location>
</feature>